<reference evidence="8" key="1">
    <citation type="journal article" date="2021" name="PeerJ">
        <title>Extensive microbial diversity within the chicken gut microbiome revealed by metagenomics and culture.</title>
        <authorList>
            <person name="Gilroy R."/>
            <person name="Ravi A."/>
            <person name="Getino M."/>
            <person name="Pursley I."/>
            <person name="Horton D.L."/>
            <person name="Alikhan N.F."/>
            <person name="Baker D."/>
            <person name="Gharbi K."/>
            <person name="Hall N."/>
            <person name="Watson M."/>
            <person name="Adriaenssens E.M."/>
            <person name="Foster-Nyarko E."/>
            <person name="Jarju S."/>
            <person name="Secka A."/>
            <person name="Antonio M."/>
            <person name="Oren A."/>
            <person name="Chaudhuri R.R."/>
            <person name="La Ragione R."/>
            <person name="Hildebrand F."/>
            <person name="Pallen M.J."/>
        </authorList>
    </citation>
    <scope>NUCLEOTIDE SEQUENCE</scope>
    <source>
        <strain evidence="8">ChiSjej5B23-15282</strain>
    </source>
</reference>
<evidence type="ECO:0000256" key="1">
    <source>
        <dbReference type="ARBA" id="ARBA00001445"/>
    </source>
</evidence>
<proteinExistence type="predicted"/>
<accession>A0A9D1VX01</accession>
<feature type="domain" description="Alpha-L-rhamnosidase six-hairpin glycosidase" evidence="6">
    <location>
        <begin position="415"/>
        <end position="773"/>
    </location>
</feature>
<dbReference type="Pfam" id="PF17389">
    <property type="entry name" value="Bac_rhamnosid6H"/>
    <property type="match status" value="1"/>
</dbReference>
<dbReference type="InterPro" id="IPR008928">
    <property type="entry name" value="6-hairpin_glycosidase_sf"/>
</dbReference>
<evidence type="ECO:0000259" key="7">
    <source>
        <dbReference type="Pfam" id="PF17390"/>
    </source>
</evidence>
<evidence type="ECO:0000259" key="4">
    <source>
        <dbReference type="Pfam" id="PF05592"/>
    </source>
</evidence>
<dbReference type="PANTHER" id="PTHR33307">
    <property type="entry name" value="ALPHA-RHAMNOSIDASE (EUROFUNG)"/>
    <property type="match status" value="1"/>
</dbReference>
<evidence type="ECO:0000313" key="8">
    <source>
        <dbReference type="EMBL" id="HIX48515.1"/>
    </source>
</evidence>
<dbReference type="InterPro" id="IPR012341">
    <property type="entry name" value="6hp_glycosidase-like_sf"/>
</dbReference>
<evidence type="ECO:0000313" key="9">
    <source>
        <dbReference type="Proteomes" id="UP000824243"/>
    </source>
</evidence>
<dbReference type="Gene3D" id="2.60.40.10">
    <property type="entry name" value="Immunoglobulins"/>
    <property type="match status" value="1"/>
</dbReference>
<organism evidence="8 9">
    <name type="scientific">Candidatus Mediterraneibacter caccavium</name>
    <dbReference type="NCBI Taxonomy" id="2838661"/>
    <lineage>
        <taxon>Bacteria</taxon>
        <taxon>Bacillati</taxon>
        <taxon>Bacillota</taxon>
        <taxon>Clostridia</taxon>
        <taxon>Lachnospirales</taxon>
        <taxon>Lachnospiraceae</taxon>
        <taxon>Mediterraneibacter</taxon>
    </lineage>
</organism>
<dbReference type="Proteomes" id="UP000824243">
    <property type="component" value="Unassembled WGS sequence"/>
</dbReference>
<protein>
    <recommendedName>
        <fullName evidence="2">alpha-L-rhamnosidase</fullName>
        <ecNumber evidence="2">3.2.1.40</ecNumber>
    </recommendedName>
</protein>
<dbReference type="Gene3D" id="2.60.420.10">
    <property type="entry name" value="Maltose phosphorylase, domain 3"/>
    <property type="match status" value="1"/>
</dbReference>
<dbReference type="EC" id="3.2.1.40" evidence="2"/>
<dbReference type="Pfam" id="PF17390">
    <property type="entry name" value="Bac_rhamnosid_C"/>
    <property type="match status" value="1"/>
</dbReference>
<evidence type="ECO:0000259" key="6">
    <source>
        <dbReference type="Pfam" id="PF17389"/>
    </source>
</evidence>
<dbReference type="GO" id="GO:0030596">
    <property type="term" value="F:alpha-L-rhamnosidase activity"/>
    <property type="evidence" value="ECO:0007669"/>
    <property type="project" value="UniProtKB-EC"/>
</dbReference>
<dbReference type="Pfam" id="PF25788">
    <property type="entry name" value="Ig_Rha78A_N"/>
    <property type="match status" value="1"/>
</dbReference>
<dbReference type="Pfam" id="PF08531">
    <property type="entry name" value="Bac_rhamnosid_N"/>
    <property type="match status" value="1"/>
</dbReference>
<feature type="domain" description="Bacterial alpha-L-rhamnosidase N-terminal" evidence="5">
    <location>
        <begin position="140"/>
        <end position="279"/>
    </location>
</feature>
<evidence type="ECO:0000259" key="5">
    <source>
        <dbReference type="Pfam" id="PF08531"/>
    </source>
</evidence>
<dbReference type="InterPro" id="IPR035398">
    <property type="entry name" value="Bac_rhamnosid_C"/>
</dbReference>
<dbReference type="InterPro" id="IPR013783">
    <property type="entry name" value="Ig-like_fold"/>
</dbReference>
<dbReference type="EMBL" id="DXFA01000103">
    <property type="protein sequence ID" value="HIX48515.1"/>
    <property type="molecule type" value="Genomic_DNA"/>
</dbReference>
<dbReference type="Gene3D" id="2.60.120.260">
    <property type="entry name" value="Galactose-binding domain-like"/>
    <property type="match status" value="2"/>
</dbReference>
<dbReference type="InterPro" id="IPR035396">
    <property type="entry name" value="Bac_rhamnosid6H"/>
</dbReference>
<dbReference type="InterPro" id="IPR016007">
    <property type="entry name" value="Alpha_rhamnosid"/>
</dbReference>
<comment type="caution">
    <text evidence="8">The sequence shown here is derived from an EMBL/GenBank/DDBJ whole genome shotgun (WGS) entry which is preliminary data.</text>
</comment>
<evidence type="ECO:0000256" key="2">
    <source>
        <dbReference type="ARBA" id="ARBA00012652"/>
    </source>
</evidence>
<name>A0A9D1VX01_9FIRM</name>
<feature type="domain" description="Alpha-L-rhamnosidase C-terminal" evidence="7">
    <location>
        <begin position="784"/>
        <end position="842"/>
    </location>
</feature>
<dbReference type="Gene3D" id="1.50.10.10">
    <property type="match status" value="1"/>
</dbReference>
<dbReference type="SUPFAM" id="SSF48208">
    <property type="entry name" value="Six-hairpin glycosidases"/>
    <property type="match status" value="1"/>
</dbReference>
<reference evidence="8" key="2">
    <citation type="submission" date="2021-04" db="EMBL/GenBank/DDBJ databases">
        <authorList>
            <person name="Gilroy R."/>
        </authorList>
    </citation>
    <scope>NUCLEOTIDE SEQUENCE</scope>
    <source>
        <strain evidence="8">ChiSjej5B23-15282</strain>
    </source>
</reference>
<evidence type="ECO:0000256" key="3">
    <source>
        <dbReference type="ARBA" id="ARBA00022801"/>
    </source>
</evidence>
<dbReference type="InterPro" id="IPR008902">
    <property type="entry name" value="Rhamnosid_concanavalin"/>
</dbReference>
<dbReference type="InterPro" id="IPR013737">
    <property type="entry name" value="Bac_rhamnosid_N"/>
</dbReference>
<dbReference type="PANTHER" id="PTHR33307:SF6">
    <property type="entry name" value="ALPHA-RHAMNOSIDASE (EUROFUNG)-RELATED"/>
    <property type="match status" value="1"/>
</dbReference>
<dbReference type="AlphaFoldDB" id="A0A9D1VX01"/>
<comment type="catalytic activity">
    <reaction evidence="1">
        <text>Hydrolysis of terminal non-reducing alpha-L-rhamnose residues in alpha-L-rhamnosides.</text>
        <dbReference type="EC" id="3.2.1.40"/>
    </reaction>
</comment>
<feature type="domain" description="Alpha-L-rhamnosidase concanavalin-like" evidence="4">
    <location>
        <begin position="304"/>
        <end position="411"/>
    </location>
</feature>
<keyword evidence="3 8" id="KW-0378">Hydrolase</keyword>
<dbReference type="GO" id="GO:0005975">
    <property type="term" value="P:carbohydrate metabolic process"/>
    <property type="evidence" value="ECO:0007669"/>
    <property type="project" value="InterPro"/>
</dbReference>
<dbReference type="PIRSF" id="PIRSF010631">
    <property type="entry name" value="A-rhamnsds"/>
    <property type="match status" value="1"/>
</dbReference>
<gene>
    <name evidence="8" type="ORF">H9981_05835</name>
</gene>
<sequence>MRAVNLKTEYLKDPMGIDIVHPRLFWNCGGGTAQNAYQIVCRDDSGRILWDTGKVSGSSMRAVYSGSPLKSRTRVLWKVCLWDETDSQGGWSDEASFEIGLLSPSDWKASWITGDYKADPKKRYPADCFRKRFACRGAVKARLYASACGVYEGCINGRKAGNFVLAPGVTDYKKRIQYQTYDVTELLKDGENELTFQLADGWYRGSTGAWGLRNQYGTETKLLAQLELTFPDGSRETIASDGSWEWSSDGPIRFADNKDGEIVDAGREPSYSGKARVTSCGVVPSASDNVPVTEHEQFTPVRTKMPSGKLLLDFGQNMAGYIRFSFRAERTGKMLLRFGEMLDENGELTQKNIQCSSKKKTTPLQRIIYRCRKGFNAYKTRFAVFGFRYCEVSADDLSDLEDAEFTAVAVYSDLRRTGFFKSSNALLDQFVESTVWSARSNFLDIPTDCPTRERHGWTGDAQIFFDTAGWLFDCASFFRKYVQDMYDWQRKDGCLPQIVPEGGVDFYMDAMNGSVGWADAGVLIPYRFWKRYGDRSILEKYYKGMKKYARFMMKRCGKHTLLSKPLRIPHGYRKYAVNAGQSYGEWAEPADVHPNKWTDMVLPHPEVSTAYTSFVMGHMAEIAAELGEDADHDLYREYARQVRRSYQAIRSLPEFTLDTDRQAMLVRPLYMGLLDTEGRKYAQERLVKVLDHYGWRLGTGFLSTPLILDVLSEIDIGYAYRLLENEEMPGWLFMPKHGATTIWESWEGTEAQNGIASLNHYSKGAVCAWLFETMCGIRIDGENHFLLSPKPGGSFTYAGASYDSIYGTVACRWERSDAGVRYTAEIPPNTSARVELPGMEPFEVKAGKYEWMAETEKMTQKK</sequence>
<dbReference type="Pfam" id="PF05592">
    <property type="entry name" value="Bac_rhamnosid"/>
    <property type="match status" value="1"/>
</dbReference>